<dbReference type="Proteomes" id="UP000192042">
    <property type="component" value="Chromosome I"/>
</dbReference>
<dbReference type="GO" id="GO:0046813">
    <property type="term" value="P:receptor-mediated virion attachment to host cell"/>
    <property type="evidence" value="ECO:0007669"/>
    <property type="project" value="TreeGrafter"/>
</dbReference>
<dbReference type="EMBL" id="LT828648">
    <property type="protein sequence ID" value="SLM48146.1"/>
    <property type="molecule type" value="Genomic_DNA"/>
</dbReference>
<feature type="chain" id="PRO_5012076994" evidence="5">
    <location>
        <begin position="26"/>
        <end position="438"/>
    </location>
</feature>
<sequence>MHRSVPVTTLAVFFTLLLPIDPSHAQTTDEPGAPPLLDSPPLVENQPLVESPPPVESRPLTPPPTEAPEPPVTAQEEDATLALSELRNAARLTPQNAETRLNLARGLYRIGDLDAAIDECRAAIKLNASDPEAHLQLGVLLMAKQDWRGASTALKEAIQLDSTLTHAHYSLGNVHYTRGNVNAAIDSYRQALELQPNFPDARYRMALLLKLVNHGGEAAQFMEEAAKGGVPQAQFFLGNAYKAGQGVQKNLASAIYWWAKAEEFGHQPAAEALSKTRRLALSPDQPERRRKETLEAFQAYQERVQVEVLEKIRQDQDLQPYQIENGETLGTTLLKHNRPDMAVPLLLKEAYALSEPSQAELAKLYETGLDQQLPPFDPVLLAYFETTAADGFVPSKKTLARIYGKGLGTAADLRKAKAVLKGLPKQEVKAVLEEFANP</sequence>
<accession>A0A1W1I570</accession>
<dbReference type="Gene3D" id="1.25.40.10">
    <property type="entry name" value="Tetratricopeptide repeat domain"/>
    <property type="match status" value="3"/>
</dbReference>
<evidence type="ECO:0000256" key="2">
    <source>
        <dbReference type="ARBA" id="ARBA00022803"/>
    </source>
</evidence>
<keyword evidence="5" id="KW-0732">Signal</keyword>
<dbReference type="AlphaFoldDB" id="A0A1W1I570"/>
<feature type="compositionally biased region" description="Pro residues" evidence="4">
    <location>
        <begin position="50"/>
        <end position="71"/>
    </location>
</feature>
<evidence type="ECO:0000256" key="5">
    <source>
        <dbReference type="SAM" id="SignalP"/>
    </source>
</evidence>
<protein>
    <submittedName>
        <fullName evidence="6">Uncharacterized protein</fullName>
    </submittedName>
</protein>
<evidence type="ECO:0000256" key="1">
    <source>
        <dbReference type="ARBA" id="ARBA00022737"/>
    </source>
</evidence>
<dbReference type="PROSITE" id="PS50293">
    <property type="entry name" value="TPR_REGION"/>
    <property type="match status" value="1"/>
</dbReference>
<dbReference type="PANTHER" id="PTHR44858:SF1">
    <property type="entry name" value="UDP-N-ACETYLGLUCOSAMINE--PEPTIDE N-ACETYLGLUCOSAMINYLTRANSFERASE SPINDLY-RELATED"/>
    <property type="match status" value="1"/>
</dbReference>
<dbReference type="KEGG" id="nja:NSJP_1974"/>
<dbReference type="OrthoDB" id="9784971at2"/>
<feature type="region of interest" description="Disordered" evidence="4">
    <location>
        <begin position="25"/>
        <end position="75"/>
    </location>
</feature>
<dbReference type="RefSeq" id="WP_080886569.1">
    <property type="nucleotide sequence ID" value="NZ_LT828648.1"/>
</dbReference>
<dbReference type="PROSITE" id="PS50005">
    <property type="entry name" value="TPR"/>
    <property type="match status" value="1"/>
</dbReference>
<dbReference type="SMART" id="SM00028">
    <property type="entry name" value="TPR"/>
    <property type="match status" value="3"/>
</dbReference>
<dbReference type="Pfam" id="PF13414">
    <property type="entry name" value="TPR_11"/>
    <property type="match status" value="2"/>
</dbReference>
<proteinExistence type="predicted"/>
<keyword evidence="7" id="KW-1185">Reference proteome</keyword>
<name>A0A1W1I570_9BACT</name>
<dbReference type="InterPro" id="IPR019734">
    <property type="entry name" value="TPR_rpt"/>
</dbReference>
<evidence type="ECO:0000313" key="6">
    <source>
        <dbReference type="EMBL" id="SLM48146.1"/>
    </source>
</evidence>
<reference evidence="6 7" key="1">
    <citation type="submission" date="2017-03" db="EMBL/GenBank/DDBJ databases">
        <authorList>
            <person name="Afonso C.L."/>
            <person name="Miller P.J."/>
            <person name="Scott M.A."/>
            <person name="Spackman E."/>
            <person name="Goraichik I."/>
            <person name="Dimitrov K.M."/>
            <person name="Suarez D.L."/>
            <person name="Swayne D.E."/>
        </authorList>
    </citation>
    <scope>NUCLEOTIDE SEQUENCE [LARGE SCALE GENOMIC DNA]</scope>
    <source>
        <strain evidence="6">Genome sequencing of Nitrospira japonica strain NJ11</strain>
    </source>
</reference>
<feature type="signal peptide" evidence="5">
    <location>
        <begin position="1"/>
        <end position="25"/>
    </location>
</feature>
<evidence type="ECO:0000256" key="4">
    <source>
        <dbReference type="SAM" id="MobiDB-lite"/>
    </source>
</evidence>
<evidence type="ECO:0000256" key="3">
    <source>
        <dbReference type="PROSITE-ProRule" id="PRU00339"/>
    </source>
</evidence>
<dbReference type="InterPro" id="IPR006597">
    <property type="entry name" value="Sel1-like"/>
</dbReference>
<dbReference type="InterPro" id="IPR011990">
    <property type="entry name" value="TPR-like_helical_dom_sf"/>
</dbReference>
<keyword evidence="2 3" id="KW-0802">TPR repeat</keyword>
<dbReference type="SMART" id="SM00671">
    <property type="entry name" value="SEL1"/>
    <property type="match status" value="4"/>
</dbReference>
<dbReference type="PANTHER" id="PTHR44858">
    <property type="entry name" value="TETRATRICOPEPTIDE REPEAT PROTEIN 6"/>
    <property type="match status" value="1"/>
</dbReference>
<keyword evidence="1" id="KW-0677">Repeat</keyword>
<evidence type="ECO:0000313" key="7">
    <source>
        <dbReference type="Proteomes" id="UP000192042"/>
    </source>
</evidence>
<dbReference type="Pfam" id="PF08238">
    <property type="entry name" value="Sel1"/>
    <property type="match status" value="3"/>
</dbReference>
<dbReference type="STRING" id="1325564.NSJP_1974"/>
<organism evidence="6 7">
    <name type="scientific">Nitrospira japonica</name>
    <dbReference type="NCBI Taxonomy" id="1325564"/>
    <lineage>
        <taxon>Bacteria</taxon>
        <taxon>Pseudomonadati</taxon>
        <taxon>Nitrospirota</taxon>
        <taxon>Nitrospiria</taxon>
        <taxon>Nitrospirales</taxon>
        <taxon>Nitrospiraceae</taxon>
        <taxon>Nitrospira</taxon>
    </lineage>
</organism>
<dbReference type="GO" id="GO:0009279">
    <property type="term" value="C:cell outer membrane"/>
    <property type="evidence" value="ECO:0007669"/>
    <property type="project" value="TreeGrafter"/>
</dbReference>
<dbReference type="InterPro" id="IPR050498">
    <property type="entry name" value="Ycf3"/>
</dbReference>
<dbReference type="SUPFAM" id="SSF48452">
    <property type="entry name" value="TPR-like"/>
    <property type="match status" value="1"/>
</dbReference>
<feature type="repeat" description="TPR" evidence="3">
    <location>
        <begin position="165"/>
        <end position="198"/>
    </location>
</feature>
<gene>
    <name evidence="6" type="ORF">NSJP_1974</name>
</gene>